<accession>A0A9P1NX46</accession>
<dbReference type="RefSeq" id="WP_008057277.1">
    <property type="nucleotide sequence ID" value="NZ_FO818640.1"/>
</dbReference>
<name>A0A9P1NX46_9CYAN</name>
<sequence>MIMENLSGFRYNVGGKPDHWCNMNKQLGRLGNILLLSTIALCACADTDNLQSQTSETPPSETTAIQPGSAEIGTMEFRANGEDFIREGFVSKDGWELAFNHVYVTLANAQAYQTLIPYNPHAGVEPLAQQIISLVEFKTVDLAGGDQSAETILVNQVPAPPGRYNAISWQMVPAVDGMAAGYSLMLVGRASKDGLTVPFNLRFNQEMAFTCGDYVGEKRKGILQPGSRANLEATFHFDHLFGDREAEAEAAINTRALGFEPLAAIATSEGVDANLDTLREQLATEDYQRIMEILPNLAHVGEGHCAEKQMQRD</sequence>
<gene>
    <name evidence="1" type="ORF">ARTHRO_10938</name>
</gene>
<reference evidence="1 2" key="1">
    <citation type="submission" date="2014-02" db="EMBL/GenBank/DDBJ databases">
        <authorList>
            <person name="Genoscope - CEA"/>
        </authorList>
    </citation>
    <scope>NUCLEOTIDE SEQUENCE [LARGE SCALE GENOMIC DNA]</scope>
    <source>
        <strain evidence="1 2">PCC 8005</strain>
    </source>
</reference>
<proteinExistence type="predicted"/>
<evidence type="ECO:0000313" key="1">
    <source>
        <dbReference type="EMBL" id="CDM93265.1"/>
    </source>
</evidence>
<protein>
    <recommendedName>
        <fullName evidence="3">DUF4382 domain-containing protein</fullName>
    </recommendedName>
</protein>
<dbReference type="AlphaFoldDB" id="A0A9P1NX46"/>
<keyword evidence="2" id="KW-1185">Reference proteome</keyword>
<evidence type="ECO:0008006" key="3">
    <source>
        <dbReference type="Google" id="ProtNLM"/>
    </source>
</evidence>
<organism evidence="1 2">
    <name type="scientific">Limnospira indica PCC 8005</name>
    <dbReference type="NCBI Taxonomy" id="376219"/>
    <lineage>
        <taxon>Bacteria</taxon>
        <taxon>Bacillati</taxon>
        <taxon>Cyanobacteriota</taxon>
        <taxon>Cyanophyceae</taxon>
        <taxon>Oscillatoriophycideae</taxon>
        <taxon>Oscillatoriales</taxon>
        <taxon>Sirenicapillariaceae</taxon>
        <taxon>Limnospira</taxon>
    </lineage>
</organism>
<evidence type="ECO:0000313" key="2">
    <source>
        <dbReference type="Proteomes" id="UP000032946"/>
    </source>
</evidence>
<dbReference type="EMBL" id="FO818640">
    <property type="protein sequence ID" value="CDM93265.1"/>
    <property type="molecule type" value="Genomic_DNA"/>
</dbReference>
<dbReference type="Proteomes" id="UP000032946">
    <property type="component" value="Chromosome"/>
</dbReference>